<feature type="non-terminal residue" evidence="2">
    <location>
        <position position="382"/>
    </location>
</feature>
<dbReference type="InterPro" id="IPR002877">
    <property type="entry name" value="RNA_MeTrfase_FtsJ_dom"/>
</dbReference>
<feature type="domain" description="Ribosomal RNA methyltransferase FtsJ" evidence="1">
    <location>
        <begin position="11"/>
        <end position="92"/>
    </location>
</feature>
<protein>
    <recommendedName>
        <fullName evidence="1">Ribosomal RNA methyltransferase FtsJ domain-containing protein</fullName>
    </recommendedName>
</protein>
<dbReference type="InterPro" id="IPR029063">
    <property type="entry name" value="SAM-dependent_MTases_sf"/>
</dbReference>
<dbReference type="CDD" id="cd02440">
    <property type="entry name" value="AdoMet_MTases"/>
    <property type="match status" value="1"/>
</dbReference>
<reference evidence="2" key="1">
    <citation type="submission" date="2021-12" db="EMBL/GenBank/DDBJ databases">
        <authorList>
            <person name="Martin H S."/>
        </authorList>
    </citation>
    <scope>NUCLEOTIDE SEQUENCE</scope>
</reference>
<dbReference type="GO" id="GO:0008168">
    <property type="term" value="F:methyltransferase activity"/>
    <property type="evidence" value="ECO:0007669"/>
    <property type="project" value="InterPro"/>
</dbReference>
<evidence type="ECO:0000259" key="1">
    <source>
        <dbReference type="Pfam" id="PF01728"/>
    </source>
</evidence>
<dbReference type="Gene3D" id="3.40.50.150">
    <property type="entry name" value="Vaccinia Virus protein VP39"/>
    <property type="match status" value="1"/>
</dbReference>
<evidence type="ECO:0000313" key="3">
    <source>
        <dbReference type="Proteomes" id="UP000838878"/>
    </source>
</evidence>
<sequence length="382" mass="41398">MLVDNEDAVAILTSERCNVLDLGAAPGGFSSVIRKAAPHAAITAVSVDGGVARDARLDEHVTWVTSDIFDLKPDGLSGPFDIVVADAATSDSYTNPKLFNREVELAISVLAGGVSDRSDLKKGKRKTHIIHRSVNYHASPTYVGSKVGTLNGVVNNERTIEVVHTEPQKCKEETRRTASLIVAIEAAGKCVVREVGADGTGVTSGKSYSRSKTLVSYGVRMRSKCIQCDESSIGDNVDSTSERLVLTKAVGQTSRFFKDNTDNESCVSSSYSSVCDVLSLSTVGGRGLCKRPIALFGDEDVPVIYFSYCDTSDLSLSLIKPFLIRRLQLPTLQTTLRSQIEAVLDYKDLPETEDPRDLIADNKLEIFQCVKNIQPKFVKNVA</sequence>
<evidence type="ECO:0000313" key="2">
    <source>
        <dbReference type="EMBL" id="CAH0730608.1"/>
    </source>
</evidence>
<accession>A0A8J9V2S2</accession>
<keyword evidence="3" id="KW-1185">Reference proteome</keyword>
<dbReference type="AlphaFoldDB" id="A0A8J9V2S2"/>
<dbReference type="EMBL" id="OV170228">
    <property type="protein sequence ID" value="CAH0730608.1"/>
    <property type="molecule type" value="Genomic_DNA"/>
</dbReference>
<organism evidence="2 3">
    <name type="scientific">Brenthis ino</name>
    <name type="common">lesser marbled fritillary</name>
    <dbReference type="NCBI Taxonomy" id="405034"/>
    <lineage>
        <taxon>Eukaryota</taxon>
        <taxon>Metazoa</taxon>
        <taxon>Ecdysozoa</taxon>
        <taxon>Arthropoda</taxon>
        <taxon>Hexapoda</taxon>
        <taxon>Insecta</taxon>
        <taxon>Pterygota</taxon>
        <taxon>Neoptera</taxon>
        <taxon>Endopterygota</taxon>
        <taxon>Lepidoptera</taxon>
        <taxon>Glossata</taxon>
        <taxon>Ditrysia</taxon>
        <taxon>Papilionoidea</taxon>
        <taxon>Nymphalidae</taxon>
        <taxon>Heliconiinae</taxon>
        <taxon>Argynnini</taxon>
        <taxon>Brenthis</taxon>
    </lineage>
</organism>
<dbReference type="Pfam" id="PF01728">
    <property type="entry name" value="FtsJ"/>
    <property type="match status" value="1"/>
</dbReference>
<name>A0A8J9V2S2_9NEOP</name>
<proteinExistence type="predicted"/>
<dbReference type="GO" id="GO:0032259">
    <property type="term" value="P:methylation"/>
    <property type="evidence" value="ECO:0007669"/>
    <property type="project" value="InterPro"/>
</dbReference>
<dbReference type="SUPFAM" id="SSF53335">
    <property type="entry name" value="S-adenosyl-L-methionine-dependent methyltransferases"/>
    <property type="match status" value="1"/>
</dbReference>
<dbReference type="Proteomes" id="UP000838878">
    <property type="component" value="Chromosome 8"/>
</dbReference>
<gene>
    <name evidence="2" type="ORF">BINO364_LOCUS15575</name>
</gene>